<name>G8R6Y4_OWEHD</name>
<accession>G8R6Y4</accession>
<evidence type="ECO:0000313" key="2">
    <source>
        <dbReference type="EMBL" id="AEV32319.1"/>
    </source>
</evidence>
<evidence type="ECO:0000313" key="3">
    <source>
        <dbReference type="Proteomes" id="UP000005631"/>
    </source>
</evidence>
<dbReference type="OrthoDB" id="9815939at2"/>
<feature type="domain" description="Contractile injection system tube protein N-terminal" evidence="1">
    <location>
        <begin position="4"/>
        <end position="152"/>
    </location>
</feature>
<dbReference type="STRING" id="926562.Oweho_1320"/>
<dbReference type="EMBL" id="CP003156">
    <property type="protein sequence ID" value="AEV32319.1"/>
    <property type="molecule type" value="Genomic_DNA"/>
</dbReference>
<evidence type="ECO:0000259" key="1">
    <source>
        <dbReference type="Pfam" id="PF19266"/>
    </source>
</evidence>
<proteinExistence type="predicted"/>
<dbReference type="AlphaFoldDB" id="G8R6Y4"/>
<dbReference type="InterPro" id="IPR045361">
    <property type="entry name" value="CIS_tube_prot_N"/>
</dbReference>
<protein>
    <recommendedName>
        <fullName evidence="1">Contractile injection system tube protein N-terminal domain-containing protein</fullName>
    </recommendedName>
</protein>
<dbReference type="HOGENOM" id="CLU_075813_2_0_10"/>
<organism evidence="2 3">
    <name type="scientific">Owenweeksia hongkongensis (strain DSM 17368 / CIP 108786 / JCM 12287 / NRRL B-23963 / UST20020801)</name>
    <dbReference type="NCBI Taxonomy" id="926562"/>
    <lineage>
        <taxon>Bacteria</taxon>
        <taxon>Pseudomonadati</taxon>
        <taxon>Bacteroidota</taxon>
        <taxon>Flavobacteriia</taxon>
        <taxon>Flavobacteriales</taxon>
        <taxon>Owenweeksiaceae</taxon>
        <taxon>Owenweeksia</taxon>
    </lineage>
</organism>
<keyword evidence="3" id="KW-1185">Reference proteome</keyword>
<dbReference type="KEGG" id="oho:Oweho_1320"/>
<dbReference type="Pfam" id="PF19266">
    <property type="entry name" value="CIS_tube"/>
    <property type="match status" value="1"/>
</dbReference>
<dbReference type="eggNOG" id="COG1652">
    <property type="taxonomic scope" value="Bacteria"/>
</dbReference>
<sequence length="217" mass="23998">MPGKKLTIKAYKTEKYSSEVGSCTVKINPSSYKSNYGIEYNKEGGTGMAGKTLDFKGIAPETVSFDIHFDSTGVINGSSEPITDQLDKFKKVCLLYNGAIHQPNFLIVSWSSLQFRCKLTSMSVNYNLFKSDGTPLRAVASVQFEEALDSEEIARLQGNQSPDLTHAVLIKAGDKLPLICKEIYGDASYYMEVASFNKLVNFRHLEPGTIIHIPPIK</sequence>
<reference evidence="2 3" key="1">
    <citation type="journal article" date="2012" name="Stand. Genomic Sci.">
        <title>Genome sequence of the orange-pigmented seawater bacterium Owenweeksia hongkongensis type strain (UST20020801(T)).</title>
        <authorList>
            <person name="Riedel T."/>
            <person name="Held B."/>
            <person name="Nolan M."/>
            <person name="Lucas S."/>
            <person name="Lapidus A."/>
            <person name="Tice H."/>
            <person name="Del Rio T.G."/>
            <person name="Cheng J.F."/>
            <person name="Han C."/>
            <person name="Tapia R."/>
            <person name="Goodwin L.A."/>
            <person name="Pitluck S."/>
            <person name="Liolios K."/>
            <person name="Mavromatis K."/>
            <person name="Pagani I."/>
            <person name="Ivanova N."/>
            <person name="Mikhailova N."/>
            <person name="Pati A."/>
            <person name="Chen A."/>
            <person name="Palaniappan K."/>
            <person name="Rohde M."/>
            <person name="Tindall B.J."/>
            <person name="Detter J.C."/>
            <person name="Goker M."/>
            <person name="Woyke T."/>
            <person name="Bristow J."/>
            <person name="Eisen J.A."/>
            <person name="Markowitz V."/>
            <person name="Hugenholtz P."/>
            <person name="Klenk H.P."/>
            <person name="Kyrpides N.C."/>
        </authorList>
    </citation>
    <scope>NUCLEOTIDE SEQUENCE</scope>
    <source>
        <strain evidence="3">DSM 17368 / JCM 12287 / NRRL B-23963</strain>
    </source>
</reference>
<gene>
    <name evidence="2" type="ordered locus">Oweho_1320</name>
</gene>
<dbReference type="RefSeq" id="WP_014201675.1">
    <property type="nucleotide sequence ID" value="NC_016599.1"/>
</dbReference>
<dbReference type="Proteomes" id="UP000005631">
    <property type="component" value="Chromosome"/>
</dbReference>